<reference evidence="6 7" key="1">
    <citation type="submission" date="2007-05" db="EMBL/GenBank/DDBJ databases">
        <title>Complete sequence of chromosome of Acidiphilium cryptum JF-5.</title>
        <authorList>
            <consortium name="US DOE Joint Genome Institute"/>
            <person name="Copeland A."/>
            <person name="Lucas S."/>
            <person name="Lapidus A."/>
            <person name="Barry K."/>
            <person name="Detter J.C."/>
            <person name="Glavina del Rio T."/>
            <person name="Hammon N."/>
            <person name="Israni S."/>
            <person name="Dalin E."/>
            <person name="Tice H."/>
            <person name="Pitluck S."/>
            <person name="Sims D."/>
            <person name="Brettin T."/>
            <person name="Bruce D."/>
            <person name="Han C."/>
            <person name="Schmutz J."/>
            <person name="Larimer F."/>
            <person name="Land M."/>
            <person name="Hauser L."/>
            <person name="Kyrpides N."/>
            <person name="Kim E."/>
            <person name="Magnuson T."/>
            <person name="Richardson P."/>
        </authorList>
    </citation>
    <scope>NUCLEOTIDE SEQUENCE [LARGE SCALE GENOMIC DNA]</scope>
    <source>
        <strain evidence="6 7">JF-5</strain>
    </source>
</reference>
<evidence type="ECO:0000256" key="4">
    <source>
        <dbReference type="SAM" id="MobiDB-lite"/>
    </source>
</evidence>
<dbReference type="InterPro" id="IPR010982">
    <property type="entry name" value="Lambda_DNA-bd_dom_sf"/>
</dbReference>
<dbReference type="PANTHER" id="PTHR30146:SF33">
    <property type="entry name" value="TRANSCRIPTIONAL REGULATOR"/>
    <property type="match status" value="1"/>
</dbReference>
<dbReference type="InterPro" id="IPR028082">
    <property type="entry name" value="Peripla_BP_I"/>
</dbReference>
<dbReference type="SUPFAM" id="SSF47413">
    <property type="entry name" value="lambda repressor-like DNA-binding domains"/>
    <property type="match status" value="1"/>
</dbReference>
<feature type="domain" description="HTH lacI-type" evidence="5">
    <location>
        <begin position="35"/>
        <end position="89"/>
    </location>
</feature>
<dbReference type="InterPro" id="IPR000843">
    <property type="entry name" value="HTH_LacI"/>
</dbReference>
<evidence type="ECO:0000256" key="1">
    <source>
        <dbReference type="ARBA" id="ARBA00023015"/>
    </source>
</evidence>
<dbReference type="PROSITE" id="PS50932">
    <property type="entry name" value="HTH_LACI_2"/>
    <property type="match status" value="1"/>
</dbReference>
<dbReference type="Gene3D" id="3.40.50.2300">
    <property type="match status" value="2"/>
</dbReference>
<name>A5G193_ACICJ</name>
<keyword evidence="1" id="KW-0805">Transcription regulation</keyword>
<dbReference type="SMART" id="SM00354">
    <property type="entry name" value="HTH_LACI"/>
    <property type="match status" value="1"/>
</dbReference>
<dbReference type="CDD" id="cd01575">
    <property type="entry name" value="PBP1_GntR"/>
    <property type="match status" value="1"/>
</dbReference>
<evidence type="ECO:0000256" key="2">
    <source>
        <dbReference type="ARBA" id="ARBA00023125"/>
    </source>
</evidence>
<feature type="region of interest" description="Disordered" evidence="4">
    <location>
        <begin position="1"/>
        <end position="27"/>
    </location>
</feature>
<organism evidence="6 7">
    <name type="scientific">Acidiphilium cryptum (strain JF-5)</name>
    <dbReference type="NCBI Taxonomy" id="349163"/>
    <lineage>
        <taxon>Bacteria</taxon>
        <taxon>Pseudomonadati</taxon>
        <taxon>Pseudomonadota</taxon>
        <taxon>Alphaproteobacteria</taxon>
        <taxon>Acetobacterales</taxon>
        <taxon>Acidocellaceae</taxon>
        <taxon>Acidiphilium</taxon>
    </lineage>
</organism>
<evidence type="ECO:0000313" key="6">
    <source>
        <dbReference type="EMBL" id="ABQ31625.1"/>
    </source>
</evidence>
<evidence type="ECO:0000259" key="5">
    <source>
        <dbReference type="PROSITE" id="PS50932"/>
    </source>
</evidence>
<dbReference type="PANTHER" id="PTHR30146">
    <property type="entry name" value="LACI-RELATED TRANSCRIPTIONAL REPRESSOR"/>
    <property type="match status" value="1"/>
</dbReference>
<dbReference type="InterPro" id="IPR046335">
    <property type="entry name" value="LacI/GalR-like_sensor"/>
</dbReference>
<dbReference type="AlphaFoldDB" id="A5G193"/>
<dbReference type="GO" id="GO:0000976">
    <property type="term" value="F:transcription cis-regulatory region binding"/>
    <property type="evidence" value="ECO:0007669"/>
    <property type="project" value="TreeGrafter"/>
</dbReference>
<sequence length="365" mass="38512">MRGTRARGATADEAKQATGEACAAPRRTRRRRAAVTLNEVAAGAGVAPITVSRALNNPASVSPALRSRIEQAVEQLGYVPNRMAGALASARTRVIPVIVPSLSNVVFVEVIEGIQEAVEAQGYQMLLGSTGYDLGHEAALAATLLGWAPPGMMVAGLRHETRTATLLRNAGIPIVEFMETGRAPIDMNVGLSHVRAGAAMAEHLLARGYRRIGFVGLRMKDDYRARQRYDGLRRQLAGKAAVVLFDREGGAGQGGGQQVGWDALPDLLAITPALDALFFANDEMAVGALLRARRDGTDVPGRIAIAGFNGLPIAALTTPTLTTIVSPRKQIGREAAAMLLARIAGREPTTRRLDVGFTLEAGGST</sequence>
<dbReference type="Gene3D" id="1.10.260.40">
    <property type="entry name" value="lambda repressor-like DNA-binding domains"/>
    <property type="match status" value="1"/>
</dbReference>
<dbReference type="RefSeq" id="WP_012040056.1">
    <property type="nucleotide sequence ID" value="NC_009484.1"/>
</dbReference>
<dbReference type="CDD" id="cd01392">
    <property type="entry name" value="HTH_LacI"/>
    <property type="match status" value="1"/>
</dbReference>
<keyword evidence="7" id="KW-1185">Reference proteome</keyword>
<evidence type="ECO:0000256" key="3">
    <source>
        <dbReference type="ARBA" id="ARBA00023163"/>
    </source>
</evidence>
<dbReference type="STRING" id="349163.Acry_2432"/>
<dbReference type="Proteomes" id="UP000000245">
    <property type="component" value="Chromosome"/>
</dbReference>
<dbReference type="SUPFAM" id="SSF53822">
    <property type="entry name" value="Periplasmic binding protein-like I"/>
    <property type="match status" value="1"/>
</dbReference>
<dbReference type="eggNOG" id="COG1609">
    <property type="taxonomic scope" value="Bacteria"/>
</dbReference>
<keyword evidence="3" id="KW-0804">Transcription</keyword>
<proteinExistence type="predicted"/>
<evidence type="ECO:0000313" key="7">
    <source>
        <dbReference type="Proteomes" id="UP000000245"/>
    </source>
</evidence>
<dbReference type="EMBL" id="CP000697">
    <property type="protein sequence ID" value="ABQ31625.1"/>
    <property type="molecule type" value="Genomic_DNA"/>
</dbReference>
<dbReference type="GO" id="GO:0003700">
    <property type="term" value="F:DNA-binding transcription factor activity"/>
    <property type="evidence" value="ECO:0007669"/>
    <property type="project" value="TreeGrafter"/>
</dbReference>
<dbReference type="HOGENOM" id="CLU_037628_6_3_5"/>
<protein>
    <submittedName>
        <fullName evidence="6">Transcriptional regulator, LacI family</fullName>
    </submittedName>
</protein>
<gene>
    <name evidence="6" type="ordered locus">Acry_2432</name>
</gene>
<accession>A5G193</accession>
<keyword evidence="2" id="KW-0238">DNA-binding</keyword>
<dbReference type="Pfam" id="PF13377">
    <property type="entry name" value="Peripla_BP_3"/>
    <property type="match status" value="1"/>
</dbReference>
<dbReference type="KEGG" id="acr:Acry_2432"/>
<dbReference type="Pfam" id="PF00356">
    <property type="entry name" value="LacI"/>
    <property type="match status" value="1"/>
</dbReference>